<dbReference type="RefSeq" id="WP_339092243.1">
    <property type="nucleotide sequence ID" value="NZ_LR743507.1"/>
</dbReference>
<proteinExistence type="predicted"/>
<evidence type="ECO:0000256" key="1">
    <source>
        <dbReference type="SAM" id="MobiDB-lite"/>
    </source>
</evidence>
<dbReference type="EMBL" id="LR743507">
    <property type="protein sequence ID" value="CAA2108223.1"/>
    <property type="molecule type" value="Genomic_DNA"/>
</dbReference>
<gene>
    <name evidence="2" type="ORF">VVAX_04733</name>
</gene>
<evidence type="ECO:0008006" key="3">
    <source>
        <dbReference type="Google" id="ProtNLM"/>
    </source>
</evidence>
<name>A0A679J6Y3_VARPD</name>
<accession>A0A679J6Y3</accession>
<organism evidence="2">
    <name type="scientific">Variovorax paradoxus</name>
    <dbReference type="NCBI Taxonomy" id="34073"/>
    <lineage>
        <taxon>Bacteria</taxon>
        <taxon>Pseudomonadati</taxon>
        <taxon>Pseudomonadota</taxon>
        <taxon>Betaproteobacteria</taxon>
        <taxon>Burkholderiales</taxon>
        <taxon>Comamonadaceae</taxon>
        <taxon>Variovorax</taxon>
    </lineage>
</organism>
<reference evidence="2" key="1">
    <citation type="submission" date="2019-12" db="EMBL/GenBank/DDBJ databases">
        <authorList>
            <person name="Cremers G."/>
        </authorList>
    </citation>
    <scope>NUCLEOTIDE SEQUENCE</scope>
    <source>
        <strain evidence="2">Vvax</strain>
    </source>
</reference>
<dbReference type="AlphaFoldDB" id="A0A679J6Y3"/>
<feature type="compositionally biased region" description="Acidic residues" evidence="1">
    <location>
        <begin position="168"/>
        <end position="180"/>
    </location>
</feature>
<feature type="region of interest" description="Disordered" evidence="1">
    <location>
        <begin position="167"/>
        <end position="187"/>
    </location>
</feature>
<protein>
    <recommendedName>
        <fullName evidence="3">Terminase small subunit</fullName>
    </recommendedName>
</protein>
<evidence type="ECO:0000313" key="2">
    <source>
        <dbReference type="EMBL" id="CAA2108223.1"/>
    </source>
</evidence>
<sequence length="187" mass="19629">MKVVEALAGTVTQAEFAALIGVSEAKASQLASEGVILRGASGHAWLLAYCERLREVAAGRASVDGGGLDLVQERAALARSQREAQDIKNAVSRGEYAPIGLLADVLGLASSSVVDRFEQLEGALQKACPDLPDEAKATVQQVIANARNEWIRSTAKLVADYLDGLEQSLDDDEEGDDSAFDDAGAAD</sequence>